<keyword evidence="8" id="KW-0614">Plasmid</keyword>
<dbReference type="InterPro" id="IPR005565">
    <property type="entry name" value="Hemolysn_activator_HlyB_C"/>
</dbReference>
<keyword evidence="1" id="KW-0472">Membrane</keyword>
<evidence type="ECO:0000259" key="7">
    <source>
        <dbReference type="Pfam" id="PF17287"/>
    </source>
</evidence>
<evidence type="ECO:0000313" key="8">
    <source>
        <dbReference type="EMBL" id="WOI35376.1"/>
    </source>
</evidence>
<feature type="region of interest" description="Disordered" evidence="4">
    <location>
        <begin position="29"/>
        <end position="52"/>
    </location>
</feature>
<keyword evidence="2" id="KW-0812">Transmembrane</keyword>
<keyword evidence="1" id="KW-1134">Transmembrane beta strand</keyword>
<evidence type="ECO:0000256" key="1">
    <source>
        <dbReference type="ARBA" id="ARBA00022452"/>
    </source>
</evidence>
<dbReference type="Proteomes" id="UP001302666">
    <property type="component" value="Plasmid unnamed3"/>
</dbReference>
<gene>
    <name evidence="8" type="ORF">R1T40_21115</name>
</gene>
<feature type="domain" description="Polypeptide-transport-associated ShlB-type" evidence="6">
    <location>
        <begin position="56"/>
        <end position="131"/>
    </location>
</feature>
<dbReference type="Gene3D" id="3.10.20.310">
    <property type="entry name" value="membrane protein fhac"/>
    <property type="match status" value="1"/>
</dbReference>
<evidence type="ECO:0000313" key="9">
    <source>
        <dbReference type="Proteomes" id="UP001302666"/>
    </source>
</evidence>
<accession>A0ABZ0HM84</accession>
<dbReference type="InterPro" id="IPR035251">
    <property type="entry name" value="ShlB_POTRA"/>
</dbReference>
<dbReference type="PANTHER" id="PTHR34597">
    <property type="entry name" value="SLR1661 PROTEIN"/>
    <property type="match status" value="1"/>
</dbReference>
<feature type="compositionally biased region" description="Basic and acidic residues" evidence="4">
    <location>
        <begin position="29"/>
        <end position="41"/>
    </location>
</feature>
<evidence type="ECO:0000256" key="2">
    <source>
        <dbReference type="ARBA" id="ARBA00022692"/>
    </source>
</evidence>
<dbReference type="Gene3D" id="2.40.160.50">
    <property type="entry name" value="membrane protein fhac: a member of the omp85/tpsb transporter family"/>
    <property type="match status" value="1"/>
</dbReference>
<keyword evidence="3" id="KW-0998">Cell outer membrane</keyword>
<keyword evidence="9" id="KW-1185">Reference proteome</keyword>
<dbReference type="Pfam" id="PF03865">
    <property type="entry name" value="ShlB"/>
    <property type="match status" value="1"/>
</dbReference>
<evidence type="ECO:0000259" key="6">
    <source>
        <dbReference type="Pfam" id="PF08479"/>
    </source>
</evidence>
<evidence type="ECO:0000256" key="3">
    <source>
        <dbReference type="ARBA" id="ARBA00023237"/>
    </source>
</evidence>
<feature type="domain" description="ShlB POTRA" evidence="7">
    <location>
        <begin position="150"/>
        <end position="192"/>
    </location>
</feature>
<dbReference type="PIRSF" id="PIRSF029745">
    <property type="entry name" value="FhaC"/>
    <property type="match status" value="1"/>
</dbReference>
<reference evidence="8 9" key="1">
    <citation type="submission" date="2023-10" db="EMBL/GenBank/DDBJ databases">
        <title>Eight complete genome sequences of bacteria isolated from laboratory stock of Giant Kelp gametophytes.</title>
        <authorList>
            <person name="Tolentino B."/>
            <person name="Nuzhdin S."/>
        </authorList>
    </citation>
    <scope>NUCLEOTIDE SEQUENCE [LARGE SCALE GENOMIC DNA]</scope>
    <source>
        <strain evidence="8 9">LC.270.F.C4</strain>
        <plasmid evidence="8 9">unnamed3</plasmid>
    </source>
</reference>
<evidence type="ECO:0000259" key="5">
    <source>
        <dbReference type="Pfam" id="PF03865"/>
    </source>
</evidence>
<name>A0ABZ0HM84_TRISK</name>
<protein>
    <submittedName>
        <fullName evidence="8">ShlB/FhaC/HecB family hemolysin secretion/activation protein</fullName>
    </submittedName>
</protein>
<evidence type="ECO:0000256" key="4">
    <source>
        <dbReference type="SAM" id="MobiDB-lite"/>
    </source>
</evidence>
<organism evidence="8 9">
    <name type="scientific">Tritonibacter scottomollicae</name>
    <name type="common">Epibacterium scottomollicae</name>
    <dbReference type="NCBI Taxonomy" id="483013"/>
    <lineage>
        <taxon>Bacteria</taxon>
        <taxon>Pseudomonadati</taxon>
        <taxon>Pseudomonadota</taxon>
        <taxon>Alphaproteobacteria</taxon>
        <taxon>Rhodobacterales</taxon>
        <taxon>Paracoccaceae</taxon>
        <taxon>Tritonibacter</taxon>
    </lineage>
</organism>
<dbReference type="Pfam" id="PF08479">
    <property type="entry name" value="POTRA_2"/>
    <property type="match status" value="1"/>
</dbReference>
<dbReference type="InterPro" id="IPR013686">
    <property type="entry name" value="Polypept-transport_assoc_ShlB"/>
</dbReference>
<proteinExistence type="predicted"/>
<dbReference type="InterPro" id="IPR051544">
    <property type="entry name" value="TPS_OM_transporter"/>
</dbReference>
<dbReference type="RefSeq" id="WP_317387071.1">
    <property type="nucleotide sequence ID" value="NZ_CP136706.1"/>
</dbReference>
<dbReference type="InterPro" id="IPR027282">
    <property type="entry name" value="TPS"/>
</dbReference>
<feature type="domain" description="Haemolysin activator HlyB C-terminal" evidence="5">
    <location>
        <begin position="197"/>
        <end position="506"/>
    </location>
</feature>
<sequence>MFGTSQPILAQQVLDPILEEERRRQLEQRTNELGTLERRGGAPDPGPAQARGGPCFQINRLTVEGVTLLSPAELAAITSKYVPNCMQGADIQAVMRELDAAYTDQGYITSKTYIPPQNLQDGELVLTMLEGMVEDILLIDAEEQIESRRGERQLKTAFPNAEGGLFQLRDFEQGLDQMNRLASVEAILKLQPGEEPGGSYVIVQRVQEDLLRGYARLDNQGSESTGRNKLSFDLEVDDLFGANDTWTLGYSGSENTNALSINGSVPYGYWTFETELAYSEYLTPLNALSELFGTSRTAGLKARYVAHRDQASTTELNFGLRVRKSDRFINDVRLTPQNLSTFSLGVKHLRLGEKARNSYDATLSFGTTLFGADKDAPGIGSDIPRAQFFKINAGWQRQGALGQTGTLVTDLRAQWSPHTLYGTEQLSLGSFSTVRGYEASVATGDMGVYMRNDLYLTPNIWTFLPEEAAGKVASKTQTHLFLDMGITRDHARDVTEKAAGFGLGLSYYHKRFTLSGTVGVPLIQDNRFDVGDPVVQLRMDVKTW</sequence>
<dbReference type="EMBL" id="CP136706">
    <property type="protein sequence ID" value="WOI35376.1"/>
    <property type="molecule type" value="Genomic_DNA"/>
</dbReference>
<geneLocation type="plasmid" evidence="8 9">
    <name>unnamed3</name>
</geneLocation>
<dbReference type="PANTHER" id="PTHR34597:SF3">
    <property type="entry name" value="OUTER MEMBRANE TRANSPORTER CDIB"/>
    <property type="match status" value="1"/>
</dbReference>
<dbReference type="Pfam" id="PF17287">
    <property type="entry name" value="POTRA_3"/>
    <property type="match status" value="1"/>
</dbReference>